<protein>
    <recommendedName>
        <fullName evidence="4">Non-ribosomal peptide synthetase</fullName>
    </recommendedName>
</protein>
<accession>A0A9P7K486</accession>
<dbReference type="OrthoDB" id="3142841at2759"/>
<gene>
    <name evidence="2" type="ORF">H0H81_008603</name>
</gene>
<dbReference type="EMBL" id="JABCKI010005954">
    <property type="protein sequence ID" value="KAG5636268.1"/>
    <property type="molecule type" value="Genomic_DNA"/>
</dbReference>
<keyword evidence="3" id="KW-1185">Reference proteome</keyword>
<keyword evidence="1" id="KW-0472">Membrane</keyword>
<dbReference type="InterPro" id="IPR039261">
    <property type="entry name" value="FNR_nucleotide-bd"/>
</dbReference>
<comment type="caution">
    <text evidence="2">The sequence shown here is derived from an EMBL/GenBank/DDBJ whole genome shotgun (WGS) entry which is preliminary data.</text>
</comment>
<feature type="transmembrane region" description="Helical" evidence="1">
    <location>
        <begin position="108"/>
        <end position="128"/>
    </location>
</feature>
<evidence type="ECO:0000313" key="2">
    <source>
        <dbReference type="EMBL" id="KAG5636268.1"/>
    </source>
</evidence>
<dbReference type="SUPFAM" id="SSF52343">
    <property type="entry name" value="Ferredoxin reductase-like, C-terminal NADP-linked domain"/>
    <property type="match status" value="1"/>
</dbReference>
<sequence length="469" mass="52941">MYTQSSANTTVNSVPMEKRIDPSSLEDRTSIWAGYEKEILPPKEPVRVLRNMRHRIFYIYRRLFGLVFFTNFGILIWVALHFKSVNSSHIGLITIGNLFGAILMRQDYVVDAFFVVFTAVPRSWPLWIRRFSARVYHLGGLHSGGGVSGMLWLIFFCVKATLELVHGKGASGATVLVSYIILTLLFGIIVFAHPTLRKKFHNTFEATHRFLGWSAIFLVWVQIICLTDDYRGDKPISTALLHSIPFWLISLATLSIALPWFRLKKVPVTCEKLSNHALRMYFDYTTPGAGSFVRLSDTPMTEWHSFATMPEPGKEGFSVIISKAGDWTAKMIANPPTHIWKRGFPTYGVMRILPMFRRIVLVATGSGIAPCTPAILEGKVPIRVLWTAPDVRETFGDKLVDSILKANPESVIYNTRKHGKPDMVKLTYRMVTEFNAEAVIIISNKTLTDKVVYGMMSRGIPAFGAIWDS</sequence>
<evidence type="ECO:0000313" key="3">
    <source>
        <dbReference type="Proteomes" id="UP000717328"/>
    </source>
</evidence>
<dbReference type="PANTHER" id="PTHR33927:SF5">
    <property type="entry name" value="ENZYME, PUTATIVE (AFU_ORTHOLOGUE AFUA_8G01222)-RELATED"/>
    <property type="match status" value="1"/>
</dbReference>
<feature type="transmembrane region" description="Helical" evidence="1">
    <location>
        <begin position="210"/>
        <end position="227"/>
    </location>
</feature>
<dbReference type="PANTHER" id="PTHR33927">
    <property type="entry name" value="TRANSMEMBRANE PROTEIN"/>
    <property type="match status" value="1"/>
</dbReference>
<keyword evidence="1" id="KW-1133">Transmembrane helix</keyword>
<evidence type="ECO:0000256" key="1">
    <source>
        <dbReference type="SAM" id="Phobius"/>
    </source>
</evidence>
<proteinExistence type="predicted"/>
<feature type="transmembrane region" description="Helical" evidence="1">
    <location>
        <begin position="140"/>
        <end position="158"/>
    </location>
</feature>
<evidence type="ECO:0008006" key="4">
    <source>
        <dbReference type="Google" id="ProtNLM"/>
    </source>
</evidence>
<dbReference type="Proteomes" id="UP000717328">
    <property type="component" value="Unassembled WGS sequence"/>
</dbReference>
<reference evidence="2" key="1">
    <citation type="submission" date="2021-02" db="EMBL/GenBank/DDBJ databases">
        <authorList>
            <person name="Nieuwenhuis M."/>
            <person name="Van De Peppel L.J.J."/>
        </authorList>
    </citation>
    <scope>NUCLEOTIDE SEQUENCE</scope>
    <source>
        <strain evidence="2">D49</strain>
    </source>
</reference>
<reference evidence="2" key="2">
    <citation type="submission" date="2021-10" db="EMBL/GenBank/DDBJ databases">
        <title>Phylogenomics reveals ancestral predisposition of the termite-cultivated fungus Termitomyces towards a domesticated lifestyle.</title>
        <authorList>
            <person name="Auxier B."/>
            <person name="Grum-Grzhimaylo A."/>
            <person name="Cardenas M.E."/>
            <person name="Lodge J.D."/>
            <person name="Laessoe T."/>
            <person name="Pedersen O."/>
            <person name="Smith M.E."/>
            <person name="Kuyper T.W."/>
            <person name="Franco-Molano E.A."/>
            <person name="Baroni T.J."/>
            <person name="Aanen D.K."/>
        </authorList>
    </citation>
    <scope>NUCLEOTIDE SEQUENCE</scope>
    <source>
        <strain evidence="2">D49</strain>
    </source>
</reference>
<dbReference type="AlphaFoldDB" id="A0A9P7K486"/>
<feature type="transmembrane region" description="Helical" evidence="1">
    <location>
        <begin position="239"/>
        <end position="261"/>
    </location>
</feature>
<name>A0A9P7K486_9AGAR</name>
<organism evidence="2 3">
    <name type="scientific">Sphagnurus paluster</name>
    <dbReference type="NCBI Taxonomy" id="117069"/>
    <lineage>
        <taxon>Eukaryota</taxon>
        <taxon>Fungi</taxon>
        <taxon>Dikarya</taxon>
        <taxon>Basidiomycota</taxon>
        <taxon>Agaricomycotina</taxon>
        <taxon>Agaricomycetes</taxon>
        <taxon>Agaricomycetidae</taxon>
        <taxon>Agaricales</taxon>
        <taxon>Tricholomatineae</taxon>
        <taxon>Lyophyllaceae</taxon>
        <taxon>Sphagnurus</taxon>
    </lineage>
</organism>
<dbReference type="InterPro" id="IPR052979">
    <property type="entry name" value="Adenylate-forming_domain"/>
</dbReference>
<keyword evidence="1" id="KW-0812">Transmembrane</keyword>
<feature type="transmembrane region" description="Helical" evidence="1">
    <location>
        <begin position="170"/>
        <end position="190"/>
    </location>
</feature>
<feature type="transmembrane region" description="Helical" evidence="1">
    <location>
        <begin position="59"/>
        <end position="80"/>
    </location>
</feature>